<reference evidence="2" key="1">
    <citation type="submission" date="2020-09" db="EMBL/GenBank/DDBJ databases">
        <title>Whole genome shotgun sequence of Streptomyces cinnamonensis NBRC 15873.</title>
        <authorList>
            <person name="Komaki H."/>
            <person name="Tamura T."/>
        </authorList>
    </citation>
    <scope>NUCLEOTIDE SEQUENCE [LARGE SCALE GENOMIC DNA]</scope>
    <source>
        <strain evidence="2">NBRC 15873</strain>
    </source>
</reference>
<name>A0ABQ3NI54_STRVG</name>
<dbReference type="GeneID" id="86958054"/>
<evidence type="ECO:0000313" key="1">
    <source>
        <dbReference type="EMBL" id="GHI12436.1"/>
    </source>
</evidence>
<evidence type="ECO:0000313" key="2">
    <source>
        <dbReference type="Proteomes" id="UP000660554"/>
    </source>
</evidence>
<protein>
    <submittedName>
        <fullName evidence="1">Uncharacterized protein</fullName>
    </submittedName>
</protein>
<sequence>MGTYRQTVVDLDACAQEAAAQGGRVSRWLEAEGFIRPVPWRGGVVHLAGPRWRDAVDLAPWDRRARIEESEEEPCGEVEVVVERTIFFSGLCPEPAAICPNCRSAEPAWPGEAVDAWTATGAADLGCAACAHRAPLAQWGWTDDSLAFAHLGFEFDDWPPLHPDFTAALGRTLGHRTRVFERKI</sequence>
<comment type="caution">
    <text evidence="1">The sequence shown here is derived from an EMBL/GenBank/DDBJ whole genome shotgun (WGS) entry which is preliminary data.</text>
</comment>
<accession>A0ABQ3NI54</accession>
<dbReference type="Proteomes" id="UP000660554">
    <property type="component" value="Unassembled WGS sequence"/>
</dbReference>
<keyword evidence="2" id="KW-1185">Reference proteome</keyword>
<gene>
    <name evidence="1" type="ORF">Scinn_18990</name>
</gene>
<dbReference type="EMBL" id="BNDV01000007">
    <property type="protein sequence ID" value="GHI12436.1"/>
    <property type="molecule type" value="Genomic_DNA"/>
</dbReference>
<dbReference type="RefSeq" id="WP_037694853.1">
    <property type="nucleotide sequence ID" value="NZ_BMRU01000038.1"/>
</dbReference>
<organism evidence="1 2">
    <name type="scientific">Streptomyces virginiae</name>
    <name type="common">Streptomyces cinnamonensis</name>
    <dbReference type="NCBI Taxonomy" id="1961"/>
    <lineage>
        <taxon>Bacteria</taxon>
        <taxon>Bacillati</taxon>
        <taxon>Actinomycetota</taxon>
        <taxon>Actinomycetes</taxon>
        <taxon>Kitasatosporales</taxon>
        <taxon>Streptomycetaceae</taxon>
        <taxon>Streptomyces</taxon>
    </lineage>
</organism>
<proteinExistence type="predicted"/>